<reference evidence="1" key="1">
    <citation type="submission" date="2014-11" db="EMBL/GenBank/DDBJ databases">
        <authorList>
            <person name="Amaro Gonzalez C."/>
        </authorList>
    </citation>
    <scope>NUCLEOTIDE SEQUENCE</scope>
</reference>
<name>A0A0E9TAD5_ANGAN</name>
<dbReference type="EMBL" id="GBXM01057903">
    <property type="protein sequence ID" value="JAH50674.1"/>
    <property type="molecule type" value="Transcribed_RNA"/>
</dbReference>
<protein>
    <submittedName>
        <fullName evidence="1">Uncharacterized protein</fullName>
    </submittedName>
</protein>
<reference evidence="1" key="2">
    <citation type="journal article" date="2015" name="Fish Shellfish Immunol.">
        <title>Early steps in the European eel (Anguilla anguilla)-Vibrio vulnificus interaction in the gills: Role of the RtxA13 toxin.</title>
        <authorList>
            <person name="Callol A."/>
            <person name="Pajuelo D."/>
            <person name="Ebbesson L."/>
            <person name="Teles M."/>
            <person name="MacKenzie S."/>
            <person name="Amaro C."/>
        </authorList>
    </citation>
    <scope>NUCLEOTIDE SEQUENCE</scope>
</reference>
<proteinExistence type="predicted"/>
<organism evidence="1">
    <name type="scientific">Anguilla anguilla</name>
    <name type="common">European freshwater eel</name>
    <name type="synonym">Muraena anguilla</name>
    <dbReference type="NCBI Taxonomy" id="7936"/>
    <lineage>
        <taxon>Eukaryota</taxon>
        <taxon>Metazoa</taxon>
        <taxon>Chordata</taxon>
        <taxon>Craniata</taxon>
        <taxon>Vertebrata</taxon>
        <taxon>Euteleostomi</taxon>
        <taxon>Actinopterygii</taxon>
        <taxon>Neopterygii</taxon>
        <taxon>Teleostei</taxon>
        <taxon>Anguilliformes</taxon>
        <taxon>Anguillidae</taxon>
        <taxon>Anguilla</taxon>
    </lineage>
</organism>
<dbReference type="AlphaFoldDB" id="A0A0E9TAD5"/>
<accession>A0A0E9TAD5</accession>
<sequence length="57" mass="6511">MTQCSQCAETQCDYTPAGWTQYCMILQEFGLEGFYAKQLFNPHSFLLSQMVGHSSRP</sequence>
<evidence type="ECO:0000313" key="1">
    <source>
        <dbReference type="EMBL" id="JAH50674.1"/>
    </source>
</evidence>